<evidence type="ECO:0000256" key="1">
    <source>
        <dbReference type="SAM" id="MobiDB-lite"/>
    </source>
</evidence>
<dbReference type="EMBL" id="JASAOG010000447">
    <property type="protein sequence ID" value="KAK0039433.1"/>
    <property type="molecule type" value="Genomic_DNA"/>
</dbReference>
<keyword evidence="3" id="KW-1185">Reference proteome</keyword>
<dbReference type="AlphaFoldDB" id="A0AAD8ANK6"/>
<comment type="caution">
    <text evidence="2">The sequence shown here is derived from an EMBL/GenBank/DDBJ whole genome shotgun (WGS) entry which is preliminary data.</text>
</comment>
<organism evidence="2 3">
    <name type="scientific">Biomphalaria pfeifferi</name>
    <name type="common">Bloodfluke planorb</name>
    <name type="synonym">Freshwater snail</name>
    <dbReference type="NCBI Taxonomy" id="112525"/>
    <lineage>
        <taxon>Eukaryota</taxon>
        <taxon>Metazoa</taxon>
        <taxon>Spiralia</taxon>
        <taxon>Lophotrochozoa</taxon>
        <taxon>Mollusca</taxon>
        <taxon>Gastropoda</taxon>
        <taxon>Heterobranchia</taxon>
        <taxon>Euthyneura</taxon>
        <taxon>Panpulmonata</taxon>
        <taxon>Hygrophila</taxon>
        <taxon>Lymnaeoidea</taxon>
        <taxon>Planorbidae</taxon>
        <taxon>Biomphalaria</taxon>
    </lineage>
</organism>
<reference evidence="2" key="2">
    <citation type="submission" date="2023-04" db="EMBL/GenBank/DDBJ databases">
        <authorList>
            <person name="Bu L."/>
            <person name="Lu L."/>
            <person name="Laidemitt M.R."/>
            <person name="Zhang S.M."/>
            <person name="Mutuku M."/>
            <person name="Mkoji G."/>
            <person name="Steinauer M."/>
            <person name="Loker E.S."/>
        </authorList>
    </citation>
    <scope>NUCLEOTIDE SEQUENCE</scope>
    <source>
        <strain evidence="2">KasaAsao</strain>
        <tissue evidence="2">Whole Snail</tissue>
    </source>
</reference>
<protein>
    <submittedName>
        <fullName evidence="2">Uncharacterized protein</fullName>
    </submittedName>
</protein>
<dbReference type="InterPro" id="IPR027417">
    <property type="entry name" value="P-loop_NTPase"/>
</dbReference>
<evidence type="ECO:0000313" key="2">
    <source>
        <dbReference type="EMBL" id="KAK0039433.1"/>
    </source>
</evidence>
<proteinExistence type="predicted"/>
<sequence length="229" mass="26318">MAKSNRKRVPILGLNGPPRCGKTFIMSKLQQMLPHATKISIQDGLFAYHQELGHAKGYSTYTEWKESPDFDRDSIIRSASHGRRTVGEYIFVDICERLPAFQEASVVIFDNIGFAADNYWARRVGDPYVLLRIDTPYDLPEPQKAEMRSLNTTWKGDSRRPFVNSHMLTAYDSTQMSLLLDYIANPEVDKAGTPYHEYEQLWNQRFNQRDQPRSAGRRRSTRVVGGLDV</sequence>
<feature type="region of interest" description="Disordered" evidence="1">
    <location>
        <begin position="208"/>
        <end position="229"/>
    </location>
</feature>
<accession>A0AAD8ANK6</accession>
<gene>
    <name evidence="2" type="ORF">Bpfe_031110</name>
</gene>
<evidence type="ECO:0000313" key="3">
    <source>
        <dbReference type="Proteomes" id="UP001233172"/>
    </source>
</evidence>
<dbReference type="Proteomes" id="UP001233172">
    <property type="component" value="Unassembled WGS sequence"/>
</dbReference>
<reference evidence="2" key="1">
    <citation type="journal article" date="2023" name="PLoS Negl. Trop. Dis.">
        <title>A genome sequence for Biomphalaria pfeifferi, the major vector snail for the human-infecting parasite Schistosoma mansoni.</title>
        <authorList>
            <person name="Bu L."/>
            <person name="Lu L."/>
            <person name="Laidemitt M.R."/>
            <person name="Zhang S.M."/>
            <person name="Mutuku M."/>
            <person name="Mkoji G."/>
            <person name="Steinauer M."/>
            <person name="Loker E.S."/>
        </authorList>
    </citation>
    <scope>NUCLEOTIDE SEQUENCE</scope>
    <source>
        <strain evidence="2">KasaAsao</strain>
    </source>
</reference>
<dbReference type="SUPFAM" id="SSF52540">
    <property type="entry name" value="P-loop containing nucleoside triphosphate hydrolases"/>
    <property type="match status" value="1"/>
</dbReference>
<dbReference type="Gene3D" id="3.40.50.300">
    <property type="entry name" value="P-loop containing nucleotide triphosphate hydrolases"/>
    <property type="match status" value="1"/>
</dbReference>
<name>A0AAD8ANK6_BIOPF</name>